<evidence type="ECO:0000256" key="1">
    <source>
        <dbReference type="ARBA" id="ARBA00001966"/>
    </source>
</evidence>
<comment type="similarity">
    <text evidence="2">Belongs to the methylthiotransferase family. MiaB subfamily.</text>
</comment>
<protein>
    <submittedName>
        <fullName evidence="11">Uncharacterized protein</fullName>
    </submittedName>
</protein>
<dbReference type="SFLD" id="SFLDF00413">
    <property type="entry name" value="CDK5RAP1"/>
    <property type="match status" value="1"/>
</dbReference>
<dbReference type="Pfam" id="PF04055">
    <property type="entry name" value="Radical_SAM"/>
    <property type="match status" value="1"/>
</dbReference>
<proteinExistence type="inferred from homology"/>
<dbReference type="InterPro" id="IPR058240">
    <property type="entry name" value="rSAM_sf"/>
</dbReference>
<evidence type="ECO:0000256" key="6">
    <source>
        <dbReference type="ARBA" id="ARBA00023004"/>
    </source>
</evidence>
<keyword evidence="7" id="KW-0411">Iron-sulfur</keyword>
<dbReference type="FunFam" id="3.80.30.20:FF:000001">
    <property type="entry name" value="tRNA-2-methylthio-N(6)-dimethylallyladenosine synthase 2"/>
    <property type="match status" value="1"/>
</dbReference>
<dbReference type="EMBL" id="HBEO01012814">
    <property type="protein sequence ID" value="CAD8480944.1"/>
    <property type="molecule type" value="Transcribed_RNA"/>
</dbReference>
<sequence>MRFTRLGVAIFSRGTRWNKQFVRQESTKTTTSSEKFERRKLPDDIPSFREFIQQQNLGIGGVQQQIHPSSKSYFIETYGCQMNSSDTEIVASIMQNSGYHRVEQPEIANVLMFNTCAVRENAEQKVWERLKKIKSMLDNHPERRWRQRASVGVLGCMAERLKKKLLETDRLVDFVAGPDAYRDIPNLLKAVESGQKAMNVQLSLEETYADVAPVRFDGNGVSAYISIMRGCNNMCSYCVVPFTRGRERSRTLQSIVEEVKDLSARGYREITLLGQNVNSYWDQTYAEGSGYLPYPGFNNIYKSRHGSGARFIDLLDKVSAVDSRIRIRFTSPHPKDFPPQLLQLIAERPNLCKSLHMPAQSGSSSVLARMRRGYTREAYMQLIEEAKSTIPGLSISTDIITGFCGETEEEHKETLSLLEEVKFNQAYMYAYSERSHTHAKHNMPDDVPKEIKSRRLQEIISTFREHAAESCMNELGKEHIVLIDGPSKRSSPEMPQLVGRTSTNKLCVWDVTNDEMNLSFSPGDYVLVKVLDANAATLKVQPLQKVVL</sequence>
<dbReference type="GO" id="GO:0005739">
    <property type="term" value="C:mitochondrion"/>
    <property type="evidence" value="ECO:0007669"/>
    <property type="project" value="TreeGrafter"/>
</dbReference>
<keyword evidence="4" id="KW-0949">S-adenosyl-L-methionine</keyword>
<dbReference type="Gene3D" id="3.80.30.20">
    <property type="entry name" value="tm_1862 like domain"/>
    <property type="match status" value="1"/>
</dbReference>
<gene>
    <name evidence="11" type="ORF">HPHI1048_LOCUS8738</name>
</gene>
<organism evidence="11">
    <name type="scientific">Hanusia phi</name>
    <dbReference type="NCBI Taxonomy" id="3032"/>
    <lineage>
        <taxon>Eukaryota</taxon>
        <taxon>Cryptophyceae</taxon>
        <taxon>Pyrenomonadales</taxon>
        <taxon>Geminigeraceae</taxon>
        <taxon>Hanusia</taxon>
    </lineage>
</organism>
<dbReference type="NCBIfam" id="TIGR00089">
    <property type="entry name" value="MiaB/RimO family radical SAM methylthiotransferase"/>
    <property type="match status" value="1"/>
</dbReference>
<dbReference type="PANTHER" id="PTHR43020">
    <property type="entry name" value="CDK5 REGULATORY SUBUNIT-ASSOCIATED PROTEIN 1"/>
    <property type="match status" value="1"/>
</dbReference>
<dbReference type="PROSITE" id="PS51449">
    <property type="entry name" value="MTTASE_N"/>
    <property type="match status" value="1"/>
</dbReference>
<dbReference type="Gene3D" id="3.40.50.12160">
    <property type="entry name" value="Methylthiotransferase, N-terminal domain"/>
    <property type="match status" value="1"/>
</dbReference>
<feature type="domain" description="Radical SAM core" evidence="10">
    <location>
        <begin position="217"/>
        <end position="469"/>
    </location>
</feature>
<dbReference type="AlphaFoldDB" id="A0A7S0ECM8"/>
<dbReference type="SUPFAM" id="SSF102114">
    <property type="entry name" value="Radical SAM enzymes"/>
    <property type="match status" value="1"/>
</dbReference>
<dbReference type="InterPro" id="IPR020612">
    <property type="entry name" value="Methylthiotransferase_CS"/>
</dbReference>
<dbReference type="PROSITE" id="PS50926">
    <property type="entry name" value="TRAM"/>
    <property type="match status" value="1"/>
</dbReference>
<keyword evidence="6" id="KW-0408">Iron</keyword>
<dbReference type="SFLD" id="SFLDS00029">
    <property type="entry name" value="Radical_SAM"/>
    <property type="match status" value="1"/>
</dbReference>
<reference evidence="11" key="1">
    <citation type="submission" date="2021-01" db="EMBL/GenBank/DDBJ databases">
        <authorList>
            <person name="Corre E."/>
            <person name="Pelletier E."/>
            <person name="Niang G."/>
            <person name="Scheremetjew M."/>
            <person name="Finn R."/>
            <person name="Kale V."/>
            <person name="Holt S."/>
            <person name="Cochrane G."/>
            <person name="Meng A."/>
            <person name="Brown T."/>
            <person name="Cohen L."/>
        </authorList>
    </citation>
    <scope>NUCLEOTIDE SEQUENCE</scope>
    <source>
        <strain evidence="11">CCMP325</strain>
    </source>
</reference>
<dbReference type="Pfam" id="PF00919">
    <property type="entry name" value="UPF0004"/>
    <property type="match status" value="1"/>
</dbReference>
<evidence type="ECO:0000259" key="9">
    <source>
        <dbReference type="PROSITE" id="PS51449"/>
    </source>
</evidence>
<dbReference type="PANTHER" id="PTHR43020:SF2">
    <property type="entry name" value="MITOCHONDRIAL TRNA METHYLTHIOTRANSFERASE CDK5RAP1"/>
    <property type="match status" value="1"/>
</dbReference>
<dbReference type="GO" id="GO:0005829">
    <property type="term" value="C:cytosol"/>
    <property type="evidence" value="ECO:0007669"/>
    <property type="project" value="TreeGrafter"/>
</dbReference>
<dbReference type="HAMAP" id="MF_01864">
    <property type="entry name" value="tRNA_metthiotr_MiaB"/>
    <property type="match status" value="1"/>
</dbReference>
<dbReference type="InterPro" id="IPR013848">
    <property type="entry name" value="Methylthiotransferase_N"/>
</dbReference>
<evidence type="ECO:0000256" key="5">
    <source>
        <dbReference type="ARBA" id="ARBA00022723"/>
    </source>
</evidence>
<dbReference type="SFLD" id="SFLDG01061">
    <property type="entry name" value="methylthiotransferase"/>
    <property type="match status" value="1"/>
</dbReference>
<dbReference type="NCBIfam" id="TIGR01574">
    <property type="entry name" value="miaB-methiolase"/>
    <property type="match status" value="1"/>
</dbReference>
<dbReference type="SMART" id="SM00729">
    <property type="entry name" value="Elp3"/>
    <property type="match status" value="1"/>
</dbReference>
<evidence type="ECO:0000256" key="3">
    <source>
        <dbReference type="ARBA" id="ARBA00022485"/>
    </source>
</evidence>
<dbReference type="InterPro" id="IPR006463">
    <property type="entry name" value="MiaB_methiolase"/>
</dbReference>
<dbReference type="InterPro" id="IPR005839">
    <property type="entry name" value="Methylthiotransferase"/>
</dbReference>
<keyword evidence="5" id="KW-0479">Metal-binding</keyword>
<evidence type="ECO:0000256" key="2">
    <source>
        <dbReference type="ARBA" id="ARBA00009815"/>
    </source>
</evidence>
<dbReference type="GO" id="GO:0035597">
    <property type="term" value="F:tRNA-2-methylthio-N(6)-dimethylallyladenosine(37) synthase activity"/>
    <property type="evidence" value="ECO:0007669"/>
    <property type="project" value="TreeGrafter"/>
</dbReference>
<evidence type="ECO:0000256" key="7">
    <source>
        <dbReference type="ARBA" id="ARBA00023014"/>
    </source>
</evidence>
<dbReference type="InterPro" id="IPR007197">
    <property type="entry name" value="rSAM"/>
</dbReference>
<dbReference type="SFLD" id="SFLDG01082">
    <property type="entry name" value="B12-binding_domain_containing"/>
    <property type="match status" value="1"/>
</dbReference>
<dbReference type="InterPro" id="IPR002792">
    <property type="entry name" value="TRAM_dom"/>
</dbReference>
<dbReference type="GO" id="GO:0051539">
    <property type="term" value="F:4 iron, 4 sulfur cluster binding"/>
    <property type="evidence" value="ECO:0007669"/>
    <property type="project" value="UniProtKB-KW"/>
</dbReference>
<evidence type="ECO:0000259" key="10">
    <source>
        <dbReference type="PROSITE" id="PS51918"/>
    </source>
</evidence>
<dbReference type="PROSITE" id="PS01278">
    <property type="entry name" value="MTTASE_RADICAL"/>
    <property type="match status" value="1"/>
</dbReference>
<dbReference type="PROSITE" id="PS51918">
    <property type="entry name" value="RADICAL_SAM"/>
    <property type="match status" value="1"/>
</dbReference>
<dbReference type="InterPro" id="IPR038135">
    <property type="entry name" value="Methylthiotransferase_N_sf"/>
</dbReference>
<dbReference type="CDD" id="cd01335">
    <property type="entry name" value="Radical_SAM"/>
    <property type="match status" value="1"/>
</dbReference>
<evidence type="ECO:0000313" key="11">
    <source>
        <dbReference type="EMBL" id="CAD8480944.1"/>
    </source>
</evidence>
<feature type="domain" description="TRAM" evidence="8">
    <location>
        <begin position="472"/>
        <end position="544"/>
    </location>
</feature>
<comment type="cofactor">
    <cofactor evidence="1">
        <name>[4Fe-4S] cluster</name>
        <dbReference type="ChEBI" id="CHEBI:49883"/>
    </cofactor>
</comment>
<feature type="domain" description="MTTase N-terminal" evidence="9">
    <location>
        <begin position="71"/>
        <end position="193"/>
    </location>
</feature>
<dbReference type="SFLD" id="SFLDF00273">
    <property type="entry name" value="(dimethylallyl)adenosine_tRNA"/>
    <property type="match status" value="1"/>
</dbReference>
<dbReference type="FunFam" id="3.40.50.12160:FF:000003">
    <property type="entry name" value="CDK5 regulatory subunit-associated protein 1"/>
    <property type="match status" value="1"/>
</dbReference>
<evidence type="ECO:0000259" key="8">
    <source>
        <dbReference type="PROSITE" id="PS50926"/>
    </source>
</evidence>
<name>A0A7S0ECM8_9CRYP</name>
<accession>A0A7S0ECM8</accession>
<dbReference type="InterPro" id="IPR023404">
    <property type="entry name" value="rSAM_horseshoe"/>
</dbReference>
<dbReference type="GO" id="GO:0046872">
    <property type="term" value="F:metal ion binding"/>
    <property type="evidence" value="ECO:0007669"/>
    <property type="project" value="UniProtKB-KW"/>
</dbReference>
<evidence type="ECO:0000256" key="4">
    <source>
        <dbReference type="ARBA" id="ARBA00022691"/>
    </source>
</evidence>
<keyword evidence="3" id="KW-0004">4Fe-4S</keyword>
<dbReference type="InterPro" id="IPR006638">
    <property type="entry name" value="Elp3/MiaA/NifB-like_rSAM"/>
</dbReference>